<name>T1AJ45_9ZZZZ</name>
<accession>T1AJ45</accession>
<evidence type="ECO:0000313" key="1">
    <source>
        <dbReference type="EMBL" id="EQD56538.1"/>
    </source>
</evidence>
<reference evidence="1" key="2">
    <citation type="journal article" date="2014" name="ISME J.">
        <title>Microbial stratification in low pH oxic and suboxic macroscopic growths along an acid mine drainage.</title>
        <authorList>
            <person name="Mendez-Garcia C."/>
            <person name="Mesa V."/>
            <person name="Sprenger R.R."/>
            <person name="Richter M."/>
            <person name="Diez M.S."/>
            <person name="Solano J."/>
            <person name="Bargiela R."/>
            <person name="Golyshina O.V."/>
            <person name="Manteca A."/>
            <person name="Ramos J.L."/>
            <person name="Gallego J.R."/>
            <person name="Llorente I."/>
            <person name="Martins Dos Santos V.A."/>
            <person name="Jensen O.N."/>
            <person name="Pelaez A.I."/>
            <person name="Sanchez J."/>
            <person name="Ferrer M."/>
        </authorList>
    </citation>
    <scope>NUCLEOTIDE SEQUENCE</scope>
</reference>
<gene>
    <name evidence="1" type="ORF">B2A_05202</name>
</gene>
<dbReference type="EMBL" id="AUZZ01003586">
    <property type="protein sequence ID" value="EQD56538.1"/>
    <property type="molecule type" value="Genomic_DNA"/>
</dbReference>
<sequence length="149" mass="16552">MDEIHFTRCAVAFLDILGFKRFIESAESTESPEFSQFCELQRVIHRQLDYIQTSRGESGQGHRFPMDVWLQIVYISDSFVLSAPICNESDMGYSGMVAVALKSIQLAHQLLKMGFLLRGGLAVGNLYRTESNIFGAAYQAAYETAGAGP</sequence>
<evidence type="ECO:0008006" key="2">
    <source>
        <dbReference type="Google" id="ProtNLM"/>
    </source>
</evidence>
<protein>
    <recommendedName>
        <fullName evidence="2">Guanylate cyclase domain-containing protein</fullName>
    </recommendedName>
</protein>
<dbReference type="AlphaFoldDB" id="T1AJ45"/>
<proteinExistence type="predicted"/>
<organism evidence="1">
    <name type="scientific">mine drainage metagenome</name>
    <dbReference type="NCBI Taxonomy" id="410659"/>
    <lineage>
        <taxon>unclassified sequences</taxon>
        <taxon>metagenomes</taxon>
        <taxon>ecological metagenomes</taxon>
    </lineage>
</organism>
<reference evidence="1" key="1">
    <citation type="submission" date="2013-08" db="EMBL/GenBank/DDBJ databases">
        <authorList>
            <person name="Mendez C."/>
            <person name="Richter M."/>
            <person name="Ferrer M."/>
            <person name="Sanchez J."/>
        </authorList>
    </citation>
    <scope>NUCLEOTIDE SEQUENCE</scope>
</reference>
<comment type="caution">
    <text evidence="1">The sequence shown here is derived from an EMBL/GenBank/DDBJ whole genome shotgun (WGS) entry which is preliminary data.</text>
</comment>